<dbReference type="EMBL" id="JAGTIS010000020">
    <property type="protein sequence ID" value="MBT8769102.1"/>
    <property type="molecule type" value="Genomic_DNA"/>
</dbReference>
<comment type="caution">
    <text evidence="2">The sequence shown here is derived from an EMBL/GenBank/DDBJ whole genome shotgun (WGS) entry which is preliminary data.</text>
</comment>
<dbReference type="Pfam" id="PF18629">
    <property type="entry name" value="DUF5629"/>
    <property type="match status" value="1"/>
</dbReference>
<keyword evidence="3" id="KW-1185">Reference proteome</keyword>
<proteinExistence type="predicted"/>
<dbReference type="RefSeq" id="WP_215380498.1">
    <property type="nucleotide sequence ID" value="NZ_JAGTIS010000020.1"/>
</dbReference>
<dbReference type="Gene3D" id="2.30.29.190">
    <property type="match status" value="1"/>
</dbReference>
<name>A0ABS5XN30_9GAMM</name>
<evidence type="ECO:0000313" key="2">
    <source>
        <dbReference type="EMBL" id="MBT8769102.1"/>
    </source>
</evidence>
<feature type="domain" description="DUF5629" evidence="1">
    <location>
        <begin position="6"/>
        <end position="98"/>
    </location>
</feature>
<dbReference type="InterPro" id="IPR041081">
    <property type="entry name" value="DUF5629"/>
</dbReference>
<evidence type="ECO:0000313" key="3">
    <source>
        <dbReference type="Proteomes" id="UP001519667"/>
    </source>
</evidence>
<evidence type="ECO:0000259" key="1">
    <source>
        <dbReference type="Pfam" id="PF18629"/>
    </source>
</evidence>
<protein>
    <submittedName>
        <fullName evidence="2">DUF5629 family protein</fullName>
    </submittedName>
</protein>
<accession>A0ABS5XN30</accession>
<reference evidence="2 3" key="1">
    <citation type="submission" date="2021-04" db="EMBL/GenBank/DDBJ databases">
        <title>Pseudomonas boanensis sp. nov., a bacterium isolated from river water used for household purposes in Boane District, Mozambique.</title>
        <authorList>
            <person name="Nicklasson M."/>
            <person name="Martin-Rodriguez A.J."/>
            <person name="Thorell K."/>
            <person name="Neves L."/>
            <person name="Mussagy A."/>
            <person name="Rydberg H.A."/>
            <person name="Hernroth B."/>
            <person name="Svensson-Stadler L."/>
            <person name="Sjoling A."/>
        </authorList>
    </citation>
    <scope>NUCLEOTIDE SEQUENCE [LARGE SCALE GENOMIC DNA]</scope>
    <source>
        <strain evidence="2 3">DB1</strain>
    </source>
</reference>
<organism evidence="2 3">
    <name type="scientific">Metapseudomonas boanensis</name>
    <dbReference type="NCBI Taxonomy" id="2822138"/>
    <lineage>
        <taxon>Bacteria</taxon>
        <taxon>Pseudomonadati</taxon>
        <taxon>Pseudomonadota</taxon>
        <taxon>Gammaproteobacteria</taxon>
        <taxon>Pseudomonadales</taxon>
        <taxon>Pseudomonadaceae</taxon>
        <taxon>Metapseudomonas</taxon>
    </lineage>
</organism>
<sequence length="108" mass="11870">MHHDTLFAALQTADMLEIDGLHAWEFTLEPTQLAALEAGQPGDGEAPFLRVECMDGRTRREWRFSLAAVQAASFDAANVCWTLDDTQGSHTLRCLDAFIGSDDDGEAE</sequence>
<dbReference type="Proteomes" id="UP001519667">
    <property type="component" value="Unassembled WGS sequence"/>
</dbReference>
<gene>
    <name evidence="2" type="ORF">J7302_23640</name>
</gene>